<dbReference type="PROSITE" id="PS50181">
    <property type="entry name" value="FBOX"/>
    <property type="match status" value="1"/>
</dbReference>
<sequence length="542" mass="62418">MSDINILEFPNDILKNILKYLEFQHLLNTILINKRFHKLSKNFLWSTITDDHTNFEDFEDLLKKYGDLVKTIDILYWMEDMDLAKAVEYTPNLKKLNCELKSLEELITISVACPNLKSSRLCLKDIEGEFDTINPYTLQPEEAEYPDKLPIKLENLHMWNSQGPIFALDFLDIANLKELNLMFYDELTPSLMNRLLEEAPQLSKLSVVLGVPNGGNFEVDVSDVIYEFKRPLPNLTEVTLQFAGWNLMNVSHFRAVIPFNPKLITNLTTLKLGLSTTPPEDEFLKELCCRYLNDIINQNWSKLTKLSTFCASEDTIEILKKSQFEGLKELEIMCVLEPTQTLNSLLNAGLSLETLIINESELVADKLEFEKELPTLKSLTICRNEVNLALIELIMNRMPNLEELLLLQAPLSPEALDYIDKFGDKPSLTQLKRVTFGNSTSEYFRSALMPKLHFDKIQKLLFNSPQLVQINLWEETSRTIEECQQYVKFTNSSLSICILIPIIIRLPFGNSFTFKSLHISNYLDEGWNCGHIHPTSSRLNFP</sequence>
<evidence type="ECO:0000313" key="2">
    <source>
        <dbReference type="EMBL" id="KXN74262.1"/>
    </source>
</evidence>
<dbReference type="Gene3D" id="3.80.10.10">
    <property type="entry name" value="Ribonuclease Inhibitor"/>
    <property type="match status" value="1"/>
</dbReference>
<keyword evidence="3" id="KW-1185">Reference proteome</keyword>
<feature type="domain" description="F-box" evidence="1">
    <location>
        <begin position="3"/>
        <end position="48"/>
    </location>
</feature>
<dbReference type="OrthoDB" id="9856535at2759"/>
<dbReference type="Proteomes" id="UP000070444">
    <property type="component" value="Unassembled WGS sequence"/>
</dbReference>
<name>A0A137PH01_CONC2</name>
<dbReference type="AlphaFoldDB" id="A0A137PH01"/>
<evidence type="ECO:0000313" key="3">
    <source>
        <dbReference type="Proteomes" id="UP000070444"/>
    </source>
</evidence>
<gene>
    <name evidence="2" type="ORF">CONCODRAFT_76925</name>
</gene>
<dbReference type="Pfam" id="PF24758">
    <property type="entry name" value="LRR_At5g56370"/>
    <property type="match status" value="1"/>
</dbReference>
<dbReference type="InterPro" id="IPR055411">
    <property type="entry name" value="LRR_FXL15/At3g58940/PEG3-like"/>
</dbReference>
<dbReference type="Pfam" id="PF00646">
    <property type="entry name" value="F-box"/>
    <property type="match status" value="1"/>
</dbReference>
<reference evidence="2 3" key="1">
    <citation type="journal article" date="2015" name="Genome Biol. Evol.">
        <title>Phylogenomic analyses indicate that early fungi evolved digesting cell walls of algal ancestors of land plants.</title>
        <authorList>
            <person name="Chang Y."/>
            <person name="Wang S."/>
            <person name="Sekimoto S."/>
            <person name="Aerts A.L."/>
            <person name="Choi C."/>
            <person name="Clum A."/>
            <person name="LaButti K.M."/>
            <person name="Lindquist E.A."/>
            <person name="Yee Ngan C."/>
            <person name="Ohm R.A."/>
            <person name="Salamov A.A."/>
            <person name="Grigoriev I.V."/>
            <person name="Spatafora J.W."/>
            <person name="Berbee M.L."/>
        </authorList>
    </citation>
    <scope>NUCLEOTIDE SEQUENCE [LARGE SCALE GENOMIC DNA]</scope>
    <source>
        <strain evidence="2 3">NRRL 28638</strain>
    </source>
</reference>
<dbReference type="SUPFAM" id="SSF81383">
    <property type="entry name" value="F-box domain"/>
    <property type="match status" value="1"/>
</dbReference>
<protein>
    <recommendedName>
        <fullName evidence="1">F-box domain-containing protein</fullName>
    </recommendedName>
</protein>
<dbReference type="InterPro" id="IPR032675">
    <property type="entry name" value="LRR_dom_sf"/>
</dbReference>
<accession>A0A137PH01</accession>
<dbReference type="InterPro" id="IPR001810">
    <property type="entry name" value="F-box_dom"/>
</dbReference>
<dbReference type="EMBL" id="KQ964425">
    <property type="protein sequence ID" value="KXN74262.1"/>
    <property type="molecule type" value="Genomic_DNA"/>
</dbReference>
<evidence type="ECO:0000259" key="1">
    <source>
        <dbReference type="PROSITE" id="PS50181"/>
    </source>
</evidence>
<proteinExistence type="predicted"/>
<organism evidence="2 3">
    <name type="scientific">Conidiobolus coronatus (strain ATCC 28846 / CBS 209.66 / NRRL 28638)</name>
    <name type="common">Delacroixia coronata</name>
    <dbReference type="NCBI Taxonomy" id="796925"/>
    <lineage>
        <taxon>Eukaryota</taxon>
        <taxon>Fungi</taxon>
        <taxon>Fungi incertae sedis</taxon>
        <taxon>Zoopagomycota</taxon>
        <taxon>Entomophthoromycotina</taxon>
        <taxon>Entomophthoromycetes</taxon>
        <taxon>Entomophthorales</taxon>
        <taxon>Ancylistaceae</taxon>
        <taxon>Conidiobolus</taxon>
    </lineage>
</organism>
<dbReference type="InterPro" id="IPR036047">
    <property type="entry name" value="F-box-like_dom_sf"/>
</dbReference>